<dbReference type="OrthoDB" id="9775851at2"/>
<keyword evidence="3" id="KW-0732">Signal</keyword>
<evidence type="ECO:0000259" key="4">
    <source>
        <dbReference type="Pfam" id="PF00135"/>
    </source>
</evidence>
<comment type="similarity">
    <text evidence="1 3">Belongs to the type-B carboxylesterase/lipase family.</text>
</comment>
<dbReference type="Proteomes" id="UP000243207">
    <property type="component" value="Chromosome I"/>
</dbReference>
<keyword evidence="2 3" id="KW-0378">Hydrolase</keyword>
<dbReference type="AlphaFoldDB" id="A0A1H1NLX1"/>
<evidence type="ECO:0000256" key="2">
    <source>
        <dbReference type="ARBA" id="ARBA00022801"/>
    </source>
</evidence>
<evidence type="ECO:0000256" key="1">
    <source>
        <dbReference type="ARBA" id="ARBA00005964"/>
    </source>
</evidence>
<dbReference type="EMBL" id="LT629736">
    <property type="protein sequence ID" value="SDR99863.1"/>
    <property type="molecule type" value="Genomic_DNA"/>
</dbReference>
<dbReference type="PANTHER" id="PTHR11559">
    <property type="entry name" value="CARBOXYLESTERASE"/>
    <property type="match status" value="1"/>
</dbReference>
<reference evidence="6" key="1">
    <citation type="submission" date="2016-10" db="EMBL/GenBank/DDBJ databases">
        <authorList>
            <person name="Varghese N."/>
            <person name="Submissions S."/>
        </authorList>
    </citation>
    <scope>NUCLEOTIDE SEQUENCE [LARGE SCALE GENOMIC DNA]</scope>
    <source>
        <strain evidence="6">NRRL B-51270</strain>
    </source>
</reference>
<evidence type="ECO:0000313" key="6">
    <source>
        <dbReference type="Proteomes" id="UP000243207"/>
    </source>
</evidence>
<organism evidence="5 6">
    <name type="scientific">Halopseudomonas xinjiangensis</name>
    <dbReference type="NCBI Taxonomy" id="487184"/>
    <lineage>
        <taxon>Bacteria</taxon>
        <taxon>Pseudomonadati</taxon>
        <taxon>Pseudomonadota</taxon>
        <taxon>Gammaproteobacteria</taxon>
        <taxon>Pseudomonadales</taxon>
        <taxon>Pseudomonadaceae</taxon>
        <taxon>Halopseudomonas</taxon>
    </lineage>
</organism>
<accession>A0A1H1NLX1</accession>
<evidence type="ECO:0000256" key="3">
    <source>
        <dbReference type="RuleBase" id="RU361235"/>
    </source>
</evidence>
<protein>
    <recommendedName>
        <fullName evidence="3">Carboxylic ester hydrolase</fullName>
        <ecNumber evidence="3">3.1.1.-</ecNumber>
    </recommendedName>
</protein>
<evidence type="ECO:0000313" key="5">
    <source>
        <dbReference type="EMBL" id="SDR99863.1"/>
    </source>
</evidence>
<feature type="signal peptide" evidence="3">
    <location>
        <begin position="1"/>
        <end position="27"/>
    </location>
</feature>
<dbReference type="PROSITE" id="PS00122">
    <property type="entry name" value="CARBOXYLESTERASE_B_1"/>
    <property type="match status" value="1"/>
</dbReference>
<feature type="domain" description="Carboxylesterase type B" evidence="4">
    <location>
        <begin position="206"/>
        <end position="517"/>
    </location>
</feature>
<feature type="domain" description="Carboxylesterase type B" evidence="4">
    <location>
        <begin position="535"/>
        <end position="656"/>
    </location>
</feature>
<feature type="chain" id="PRO_5009029159" description="Carboxylic ester hydrolase" evidence="3">
    <location>
        <begin position="28"/>
        <end position="664"/>
    </location>
</feature>
<gene>
    <name evidence="5" type="ORF">SAMN05216421_0715</name>
</gene>
<dbReference type="InterPro" id="IPR029058">
    <property type="entry name" value="AB_hydrolase_fold"/>
</dbReference>
<name>A0A1H1NLX1_9GAMM</name>
<dbReference type="RefSeq" id="WP_093391860.1">
    <property type="nucleotide sequence ID" value="NZ_LT629736.1"/>
</dbReference>
<dbReference type="STRING" id="487184.SAMN05216421_0715"/>
<dbReference type="GO" id="GO:0016787">
    <property type="term" value="F:hydrolase activity"/>
    <property type="evidence" value="ECO:0007669"/>
    <property type="project" value="UniProtKB-KW"/>
</dbReference>
<dbReference type="InterPro" id="IPR002018">
    <property type="entry name" value="CarbesteraseB"/>
</dbReference>
<dbReference type="Gene3D" id="3.40.50.1820">
    <property type="entry name" value="alpha/beta hydrolase"/>
    <property type="match status" value="2"/>
</dbReference>
<dbReference type="Pfam" id="PF00135">
    <property type="entry name" value="COesterase"/>
    <property type="match status" value="2"/>
</dbReference>
<proteinExistence type="inferred from homology"/>
<keyword evidence="6" id="KW-1185">Reference proteome</keyword>
<dbReference type="EC" id="3.1.1.-" evidence="3"/>
<dbReference type="InterPro" id="IPR050309">
    <property type="entry name" value="Type-B_Carboxylest/Lipase"/>
</dbReference>
<dbReference type="InterPro" id="IPR019826">
    <property type="entry name" value="Carboxylesterase_B_AS"/>
</dbReference>
<sequence>MRSSQRFSTARRPLAFACLAAAMALQAGCLDGSDNDDDHDSATQTGIFIDSPVSGLGYKTPTQEGVTDAEGRFEYRADETVTFSIGELELGSAAGADRVSPINLMPGAQDASDPAVTNLSILLQSLDQDGDLNNGIQITDAIATTVSEHANALDPDSDAFTQAMNDLLVELNAAQPPVFTDTDPRPRTARPAAQAQAHLARSLAPQKVVTIEQGDIAGFEADDGAWSWYGIPYAKAPLGDLRWKPPVAPEPWEGVRLATSWANQSAQNPGYEAFGEGGMSEDSLYLNVTVPEGYEGQQLPVMVWFHGGGFSILTGNTKAFNNTSLPKEGVIVVTVNHRLGPLGYLSHPALTAESERNASGNYGQLDLVAALQWVQRNIEAFGGDPDNVTIFGESGGGGKSLSLLHSPLATGLFHKAIIQSGMGTPEHGGRYPVRWTLEQNEAEGQRLIEALGLANEPDIAAALRQVPWTELVTTADAIGFEAYPTIDGYYSTMGIQEAYLAGEHNDVPIIAGANSGDYPDLREGLVWYMPWMADANEADMFAYVFDHVPENWAANGTEAYHGIELVYVFDYYGSFLSHYLLGLSGHESPTPQKYAANLPGVTAVDDKISDDMRSLWAEFARTGNPSTDAINWPAYTPQSDAYLRTQQNPTVETGLESAFPPAAP</sequence>
<dbReference type="SUPFAM" id="SSF53474">
    <property type="entry name" value="alpha/beta-Hydrolases"/>
    <property type="match status" value="1"/>
</dbReference>